<proteinExistence type="predicted"/>
<gene>
    <name evidence="1" type="ORF">BST83_08920</name>
</gene>
<evidence type="ECO:0000313" key="1">
    <source>
        <dbReference type="EMBL" id="PQB07263.1"/>
    </source>
</evidence>
<sequence length="154" mass="18053">MNIGKWNYLSKPFFQFTNQEFNILKNKNLVFDGTNGGLVLGNSHLNGGIHLLSFINQKTIKYVGEMEGWEYLTSPFNGIDIDNFEKFKELNEKTRNTNRYTKTEFRIPKKCKILDLRNIAVPFLLINNQQAIINRFASKKHIQELMKIDEKNYS</sequence>
<reference evidence="1 2" key="1">
    <citation type="submission" date="2016-11" db="EMBL/GenBank/DDBJ databases">
        <title>Trade-off between light-utilization and light-protection in marine flavobacteria.</title>
        <authorList>
            <person name="Kumagai Y."/>
        </authorList>
    </citation>
    <scope>NUCLEOTIDE SEQUENCE [LARGE SCALE GENOMIC DNA]</scope>
    <source>
        <strain evidence="1 2">ATCC 700397</strain>
    </source>
</reference>
<accession>A0A2S7KXM3</accession>
<dbReference type="RefSeq" id="WP_104809495.1">
    <property type="nucleotide sequence ID" value="NZ_MQUA01000013.1"/>
</dbReference>
<keyword evidence="2" id="KW-1185">Reference proteome</keyword>
<evidence type="ECO:0000313" key="2">
    <source>
        <dbReference type="Proteomes" id="UP000239522"/>
    </source>
</evidence>
<dbReference type="OrthoDB" id="1428091at2"/>
<dbReference type="EMBL" id="MQUA01000013">
    <property type="protein sequence ID" value="PQB07263.1"/>
    <property type="molecule type" value="Genomic_DNA"/>
</dbReference>
<name>A0A2S7KXM3_9FLAO</name>
<dbReference type="AlphaFoldDB" id="A0A2S7KXM3"/>
<comment type="caution">
    <text evidence="1">The sequence shown here is derived from an EMBL/GenBank/DDBJ whole genome shotgun (WGS) entry which is preliminary data.</text>
</comment>
<protein>
    <submittedName>
        <fullName evidence="1">Uncharacterized protein</fullName>
    </submittedName>
</protein>
<dbReference type="Proteomes" id="UP000239522">
    <property type="component" value="Unassembled WGS sequence"/>
</dbReference>
<organism evidence="1 2">
    <name type="scientific">Polaribacter filamentus</name>
    <dbReference type="NCBI Taxonomy" id="53483"/>
    <lineage>
        <taxon>Bacteria</taxon>
        <taxon>Pseudomonadati</taxon>
        <taxon>Bacteroidota</taxon>
        <taxon>Flavobacteriia</taxon>
        <taxon>Flavobacteriales</taxon>
        <taxon>Flavobacteriaceae</taxon>
    </lineage>
</organism>